<proteinExistence type="predicted"/>
<feature type="region of interest" description="Disordered" evidence="1">
    <location>
        <begin position="58"/>
        <end position="85"/>
    </location>
</feature>
<evidence type="ECO:0000313" key="3">
    <source>
        <dbReference type="Proteomes" id="UP000001058"/>
    </source>
</evidence>
<dbReference type="EMBL" id="GL378354">
    <property type="protein sequence ID" value="EFJ45891.1"/>
    <property type="molecule type" value="Genomic_DNA"/>
</dbReference>
<accession>D8U2Z4</accession>
<keyword evidence="3" id="KW-1185">Reference proteome</keyword>
<dbReference type="GeneID" id="9627782"/>
<dbReference type="KEGG" id="vcn:VOLCADRAFT_93758"/>
<protein>
    <submittedName>
        <fullName evidence="2">Uncharacterized protein</fullName>
    </submittedName>
</protein>
<gene>
    <name evidence="2" type="ORF">VOLCADRAFT_93758</name>
</gene>
<evidence type="ECO:0000313" key="2">
    <source>
        <dbReference type="EMBL" id="EFJ45891.1"/>
    </source>
</evidence>
<reference evidence="2 3" key="1">
    <citation type="journal article" date="2010" name="Science">
        <title>Genomic analysis of organismal complexity in the multicellular green alga Volvox carteri.</title>
        <authorList>
            <person name="Prochnik S.E."/>
            <person name="Umen J."/>
            <person name="Nedelcu A.M."/>
            <person name="Hallmann A."/>
            <person name="Miller S.M."/>
            <person name="Nishii I."/>
            <person name="Ferris P."/>
            <person name="Kuo A."/>
            <person name="Mitros T."/>
            <person name="Fritz-Laylin L.K."/>
            <person name="Hellsten U."/>
            <person name="Chapman J."/>
            <person name="Simakov O."/>
            <person name="Rensing S.A."/>
            <person name="Terry A."/>
            <person name="Pangilinan J."/>
            <person name="Kapitonov V."/>
            <person name="Jurka J."/>
            <person name="Salamov A."/>
            <person name="Shapiro H."/>
            <person name="Schmutz J."/>
            <person name="Grimwood J."/>
            <person name="Lindquist E."/>
            <person name="Lucas S."/>
            <person name="Grigoriev I.V."/>
            <person name="Schmitt R."/>
            <person name="Kirk D."/>
            <person name="Rokhsar D.S."/>
        </authorList>
    </citation>
    <scope>NUCLEOTIDE SEQUENCE [LARGE SCALE GENOMIC DNA]</scope>
    <source>
        <strain evidence="3">f. Nagariensis / Eve</strain>
    </source>
</reference>
<dbReference type="AlphaFoldDB" id="D8U2Z4"/>
<evidence type="ECO:0000256" key="1">
    <source>
        <dbReference type="SAM" id="MobiDB-lite"/>
    </source>
</evidence>
<dbReference type="Proteomes" id="UP000001058">
    <property type="component" value="Unassembled WGS sequence"/>
</dbReference>
<dbReference type="InParanoid" id="D8U2Z4"/>
<dbReference type="RefSeq" id="XP_002952969.1">
    <property type="nucleotide sequence ID" value="XM_002952923.1"/>
</dbReference>
<organism evidence="3">
    <name type="scientific">Volvox carteri f. nagariensis</name>
    <dbReference type="NCBI Taxonomy" id="3068"/>
    <lineage>
        <taxon>Eukaryota</taxon>
        <taxon>Viridiplantae</taxon>
        <taxon>Chlorophyta</taxon>
        <taxon>core chlorophytes</taxon>
        <taxon>Chlorophyceae</taxon>
        <taxon>CS clade</taxon>
        <taxon>Chlamydomonadales</taxon>
        <taxon>Volvocaceae</taxon>
        <taxon>Volvox</taxon>
    </lineage>
</organism>
<name>D8U2Z4_VOLCA</name>
<sequence>MPPCAAEFFIIVSTGYFIQIPLLHEVAVSGGTMLIICMQAALCPHHFLPECGGHGRLEQGGQGREGEGIGQSKPKQKTETLNRKTTTSASVKETFVLSSLVLLVGGTTVASMFDTGPSVCRLAVKVPVLHGPIVVRSQSSQPERIRGSFQLHILKSAAKLMVCRKGTLRLDLD</sequence>